<evidence type="ECO:0000256" key="1">
    <source>
        <dbReference type="SAM" id="MobiDB-lite"/>
    </source>
</evidence>
<evidence type="ECO:0000313" key="3">
    <source>
        <dbReference type="Proteomes" id="UP000464658"/>
    </source>
</evidence>
<evidence type="ECO:0000313" key="2">
    <source>
        <dbReference type="EMBL" id="BBP91623.1"/>
    </source>
</evidence>
<gene>
    <name evidence="2" type="ORF">BsIDN1_52410</name>
</gene>
<dbReference type="Proteomes" id="UP000464658">
    <property type="component" value="Chromosome"/>
</dbReference>
<dbReference type="EMBL" id="AP021906">
    <property type="protein sequence ID" value="BBP91623.1"/>
    <property type="molecule type" value="Genomic_DNA"/>
</dbReference>
<protein>
    <submittedName>
        <fullName evidence="2">Uncharacterized protein</fullName>
    </submittedName>
</protein>
<organism evidence="2 3">
    <name type="scientific">Bacillus safensis</name>
    <dbReference type="NCBI Taxonomy" id="561879"/>
    <lineage>
        <taxon>Bacteria</taxon>
        <taxon>Bacillati</taxon>
        <taxon>Bacillota</taxon>
        <taxon>Bacilli</taxon>
        <taxon>Bacillales</taxon>
        <taxon>Bacillaceae</taxon>
        <taxon>Bacillus</taxon>
    </lineage>
</organism>
<feature type="region of interest" description="Disordered" evidence="1">
    <location>
        <begin position="1"/>
        <end position="24"/>
    </location>
</feature>
<feature type="compositionally biased region" description="Low complexity" evidence="1">
    <location>
        <begin position="68"/>
        <end position="79"/>
    </location>
</feature>
<name>A0A5S9MEU3_BACIA</name>
<accession>A0A5S9MEU3</accession>
<feature type="region of interest" description="Disordered" evidence="1">
    <location>
        <begin position="68"/>
        <end position="87"/>
    </location>
</feature>
<sequence length="87" mass="10076">MVSASAEERADKEPAVTPHTLQEELAYQDHVQSTMERLTDEPFIEPEEKTSQKILMKLIYISSKPKSIRSSRQSLSRNRLFPVMKKK</sequence>
<dbReference type="AlphaFoldDB" id="A0A5S9MEU3"/>
<proteinExistence type="predicted"/>
<feature type="compositionally biased region" description="Basic and acidic residues" evidence="1">
    <location>
        <begin position="1"/>
        <end position="14"/>
    </location>
</feature>
<reference evidence="2 3" key="1">
    <citation type="submission" date="2019-12" db="EMBL/GenBank/DDBJ databases">
        <title>Full genome sequence of a Bacillus safensis strain isolated from commercially available natto in Indonesia.</title>
        <authorList>
            <person name="Yoshida M."/>
            <person name="Uomi M."/>
            <person name="Waturangi D."/>
            <person name="Ekaputri J.J."/>
            <person name="Setiamarga D.H.E."/>
        </authorList>
    </citation>
    <scope>NUCLEOTIDE SEQUENCE [LARGE SCALE GENOMIC DNA]</scope>
    <source>
        <strain evidence="2 3">IDN1</strain>
    </source>
</reference>